<sequence>MHTCTVLQSLVKVLQLIRQDLDRERRGKQGVENLARALQQTPTFGADDSQQNVTEKLHHVSVLPLPPVVFQLKSYIKYYVLQYYDCSRYYLM</sequence>
<dbReference type="Proteomes" id="UP001159363">
    <property type="component" value="Chromosome 3"/>
</dbReference>
<name>A0ABQ9HXT2_9NEOP</name>
<keyword evidence="2" id="KW-1185">Reference proteome</keyword>
<dbReference type="InterPro" id="IPR036274">
    <property type="entry name" value="HR1_rpt_sf"/>
</dbReference>
<reference evidence="1 2" key="1">
    <citation type="submission" date="2023-02" db="EMBL/GenBank/DDBJ databases">
        <title>LHISI_Scaffold_Assembly.</title>
        <authorList>
            <person name="Stuart O.P."/>
            <person name="Cleave R."/>
            <person name="Magrath M.J.L."/>
            <person name="Mikheyev A.S."/>
        </authorList>
    </citation>
    <scope>NUCLEOTIDE SEQUENCE [LARGE SCALE GENOMIC DNA]</scope>
    <source>
        <strain evidence="1">Daus_M_001</strain>
        <tissue evidence="1">Leg muscle</tissue>
    </source>
</reference>
<comment type="caution">
    <text evidence="1">The sequence shown here is derived from an EMBL/GenBank/DDBJ whole genome shotgun (WGS) entry which is preliminary data.</text>
</comment>
<dbReference type="SUPFAM" id="SSF46585">
    <property type="entry name" value="HR1 repeat"/>
    <property type="match status" value="1"/>
</dbReference>
<accession>A0ABQ9HXT2</accession>
<gene>
    <name evidence="1" type="ORF">PR048_008654</name>
</gene>
<dbReference type="EMBL" id="JARBHB010000003">
    <property type="protein sequence ID" value="KAJ8889160.1"/>
    <property type="molecule type" value="Genomic_DNA"/>
</dbReference>
<protein>
    <submittedName>
        <fullName evidence="1">Uncharacterized protein</fullName>
    </submittedName>
</protein>
<evidence type="ECO:0000313" key="1">
    <source>
        <dbReference type="EMBL" id="KAJ8889160.1"/>
    </source>
</evidence>
<evidence type="ECO:0000313" key="2">
    <source>
        <dbReference type="Proteomes" id="UP001159363"/>
    </source>
</evidence>
<proteinExistence type="predicted"/>
<organism evidence="1 2">
    <name type="scientific">Dryococelus australis</name>
    <dbReference type="NCBI Taxonomy" id="614101"/>
    <lineage>
        <taxon>Eukaryota</taxon>
        <taxon>Metazoa</taxon>
        <taxon>Ecdysozoa</taxon>
        <taxon>Arthropoda</taxon>
        <taxon>Hexapoda</taxon>
        <taxon>Insecta</taxon>
        <taxon>Pterygota</taxon>
        <taxon>Neoptera</taxon>
        <taxon>Polyneoptera</taxon>
        <taxon>Phasmatodea</taxon>
        <taxon>Verophasmatodea</taxon>
        <taxon>Anareolatae</taxon>
        <taxon>Phasmatidae</taxon>
        <taxon>Eurycanthinae</taxon>
        <taxon>Dryococelus</taxon>
    </lineage>
</organism>